<keyword evidence="1" id="KW-0805">Transcription regulation</keyword>
<protein>
    <submittedName>
        <fullName evidence="5">Crp/Fnr family transcriptional regulator</fullName>
    </submittedName>
</protein>
<sequence>MQSLANGLSIGRSPCAYVSDMPSHSDTDEMFWRRTRRFSPGASIYAEGGRSGGVEVVLSGWLAEAVILRDGRRYVFSFELPGDLVRLSSPSEGRMFFALTNTTLGDADLLPASRSAGWATRLADAASRDEEQLMNHLVRVGRLTAAERVLNLLLELYDRLERVGLAKNDSFRMPITQQVFGEALGLSLVHINRTLQKLRRDNLITLRRGVVTLHDRYKLAGIACYEPWRFEAPAPAARAPAVRPNEARSWASGTVVRPPASVASHSAA</sequence>
<dbReference type="EMBL" id="QFYR01000001">
    <property type="protein sequence ID" value="RAK58133.1"/>
    <property type="molecule type" value="Genomic_DNA"/>
</dbReference>
<dbReference type="GO" id="GO:0003677">
    <property type="term" value="F:DNA binding"/>
    <property type="evidence" value="ECO:0007669"/>
    <property type="project" value="UniProtKB-KW"/>
</dbReference>
<gene>
    <name evidence="5" type="ORF">DJ018_09570</name>
</gene>
<dbReference type="InterPro" id="IPR036388">
    <property type="entry name" value="WH-like_DNA-bd_sf"/>
</dbReference>
<accession>A0A328ASS9</accession>
<name>A0A328ASS9_9CAUL</name>
<reference evidence="6" key="1">
    <citation type="submission" date="2018-05" db="EMBL/GenBank/DDBJ databases">
        <authorList>
            <person name="Li X."/>
        </authorList>
    </citation>
    <scope>NUCLEOTIDE SEQUENCE [LARGE SCALE GENOMIC DNA]</scope>
    <source>
        <strain evidence="6">YIM 73061</strain>
    </source>
</reference>
<dbReference type="Gene3D" id="1.10.10.10">
    <property type="entry name" value="Winged helix-like DNA-binding domain superfamily/Winged helix DNA-binding domain"/>
    <property type="match status" value="1"/>
</dbReference>
<dbReference type="SMART" id="SM00419">
    <property type="entry name" value="HTH_CRP"/>
    <property type="match status" value="1"/>
</dbReference>
<proteinExistence type="predicted"/>
<keyword evidence="2" id="KW-0238">DNA-binding</keyword>
<keyword evidence="3" id="KW-0804">Transcription</keyword>
<dbReference type="InterPro" id="IPR012318">
    <property type="entry name" value="HTH_CRP"/>
</dbReference>
<evidence type="ECO:0000313" key="5">
    <source>
        <dbReference type="EMBL" id="RAK58133.1"/>
    </source>
</evidence>
<dbReference type="AlphaFoldDB" id="A0A328ASS9"/>
<dbReference type="Proteomes" id="UP000249725">
    <property type="component" value="Unassembled WGS sequence"/>
</dbReference>
<evidence type="ECO:0000259" key="4">
    <source>
        <dbReference type="PROSITE" id="PS51063"/>
    </source>
</evidence>
<dbReference type="OrthoDB" id="7584044at2"/>
<comment type="caution">
    <text evidence="5">The sequence shown here is derived from an EMBL/GenBank/DDBJ whole genome shotgun (WGS) entry which is preliminary data.</text>
</comment>
<dbReference type="GO" id="GO:0006355">
    <property type="term" value="P:regulation of DNA-templated transcription"/>
    <property type="evidence" value="ECO:0007669"/>
    <property type="project" value="InterPro"/>
</dbReference>
<evidence type="ECO:0000256" key="2">
    <source>
        <dbReference type="ARBA" id="ARBA00023125"/>
    </source>
</evidence>
<evidence type="ECO:0000313" key="6">
    <source>
        <dbReference type="Proteomes" id="UP000249725"/>
    </source>
</evidence>
<dbReference type="InterPro" id="IPR014710">
    <property type="entry name" value="RmlC-like_jellyroll"/>
</dbReference>
<dbReference type="SUPFAM" id="SSF51206">
    <property type="entry name" value="cAMP-binding domain-like"/>
    <property type="match status" value="1"/>
</dbReference>
<evidence type="ECO:0000256" key="3">
    <source>
        <dbReference type="ARBA" id="ARBA00023163"/>
    </source>
</evidence>
<dbReference type="InterPro" id="IPR018490">
    <property type="entry name" value="cNMP-bd_dom_sf"/>
</dbReference>
<dbReference type="SUPFAM" id="SSF46785">
    <property type="entry name" value="Winged helix' DNA-binding domain"/>
    <property type="match status" value="1"/>
</dbReference>
<dbReference type="Pfam" id="PF13545">
    <property type="entry name" value="HTH_Crp_2"/>
    <property type="match status" value="1"/>
</dbReference>
<feature type="domain" description="HTH crp-type" evidence="4">
    <location>
        <begin position="143"/>
        <end position="217"/>
    </location>
</feature>
<organism evidence="5 6">
    <name type="scientific">Phenylobacterium deserti</name>
    <dbReference type="NCBI Taxonomy" id="1914756"/>
    <lineage>
        <taxon>Bacteria</taxon>
        <taxon>Pseudomonadati</taxon>
        <taxon>Pseudomonadota</taxon>
        <taxon>Alphaproteobacteria</taxon>
        <taxon>Caulobacterales</taxon>
        <taxon>Caulobacteraceae</taxon>
        <taxon>Phenylobacterium</taxon>
    </lineage>
</organism>
<keyword evidence="6" id="KW-1185">Reference proteome</keyword>
<dbReference type="PROSITE" id="PS51063">
    <property type="entry name" value="HTH_CRP_2"/>
    <property type="match status" value="1"/>
</dbReference>
<evidence type="ECO:0000256" key="1">
    <source>
        <dbReference type="ARBA" id="ARBA00023015"/>
    </source>
</evidence>
<dbReference type="Gene3D" id="2.60.120.10">
    <property type="entry name" value="Jelly Rolls"/>
    <property type="match status" value="1"/>
</dbReference>
<dbReference type="InterPro" id="IPR036390">
    <property type="entry name" value="WH_DNA-bd_sf"/>
</dbReference>